<gene>
    <name evidence="1" type="ORF">HMPREF1090_03694</name>
</gene>
<dbReference type="PATRIC" id="fig|999408.3.peg.3957"/>
<reference evidence="1 2" key="1">
    <citation type="submission" date="2013-01" db="EMBL/GenBank/DDBJ databases">
        <title>The Genome Sequence of Clostridium clostridioforme 90A8.</title>
        <authorList>
            <consortium name="The Broad Institute Genome Sequencing Platform"/>
            <person name="Earl A."/>
            <person name="Ward D."/>
            <person name="Feldgarden M."/>
            <person name="Gevers D."/>
            <person name="Courvalin P."/>
            <person name="Lambert T."/>
            <person name="Walker B."/>
            <person name="Young S.K."/>
            <person name="Zeng Q."/>
            <person name="Gargeya S."/>
            <person name="Fitzgerald M."/>
            <person name="Haas B."/>
            <person name="Abouelleil A."/>
            <person name="Alvarado L."/>
            <person name="Arachchi H.M."/>
            <person name="Berlin A.M."/>
            <person name="Chapman S.B."/>
            <person name="Dewar J."/>
            <person name="Goldberg J."/>
            <person name="Griggs A."/>
            <person name="Gujja S."/>
            <person name="Hansen M."/>
            <person name="Howarth C."/>
            <person name="Imamovic A."/>
            <person name="Larimer J."/>
            <person name="McCowan C."/>
            <person name="Murphy C."/>
            <person name="Neiman D."/>
            <person name="Pearson M."/>
            <person name="Priest M."/>
            <person name="Roberts A."/>
            <person name="Saif S."/>
            <person name="Shea T."/>
            <person name="Sisk P."/>
            <person name="Sykes S."/>
            <person name="Wortman J."/>
            <person name="Nusbaum C."/>
            <person name="Birren B."/>
        </authorList>
    </citation>
    <scope>NUCLEOTIDE SEQUENCE [LARGE SCALE GENOMIC DNA]</scope>
    <source>
        <strain evidence="1 2">90A8</strain>
    </source>
</reference>
<evidence type="ECO:0000313" key="2">
    <source>
        <dbReference type="Proteomes" id="UP000013085"/>
    </source>
</evidence>
<proteinExistence type="predicted"/>
<comment type="caution">
    <text evidence="1">The sequence shown here is derived from an EMBL/GenBank/DDBJ whole genome shotgun (WGS) entry which is preliminary data.</text>
</comment>
<dbReference type="HOGENOM" id="CLU_2286595_0_0_9"/>
<accession>A0A0E2H741</accession>
<name>A0A0E2H741_9FIRM</name>
<protein>
    <submittedName>
        <fullName evidence="1">Uncharacterized protein</fullName>
    </submittedName>
</protein>
<sequence>MKKNGVSAPIPYADDCTDRDTTLRSIQEYLSPQYQLRWYMGSLGSDTLAFCIYPTSEWEQIEQEFGAEKVAYYFAPVQANSVMFEMDMNEVFALLEQRGDA</sequence>
<dbReference type="Proteomes" id="UP000013085">
    <property type="component" value="Unassembled WGS sequence"/>
</dbReference>
<dbReference type="AlphaFoldDB" id="A0A0E2H741"/>
<organism evidence="1 2">
    <name type="scientific">[Clostridium] clostridioforme 90A8</name>
    <dbReference type="NCBI Taxonomy" id="999408"/>
    <lineage>
        <taxon>Bacteria</taxon>
        <taxon>Bacillati</taxon>
        <taxon>Bacillota</taxon>
        <taxon>Clostridia</taxon>
        <taxon>Lachnospirales</taxon>
        <taxon>Lachnospiraceae</taxon>
        <taxon>Enterocloster</taxon>
    </lineage>
</organism>
<evidence type="ECO:0000313" key="1">
    <source>
        <dbReference type="EMBL" id="ENZ12065.1"/>
    </source>
</evidence>
<dbReference type="EMBL" id="AGYR01000040">
    <property type="protein sequence ID" value="ENZ12065.1"/>
    <property type="molecule type" value="Genomic_DNA"/>
</dbReference>